<dbReference type="Pfam" id="PF12728">
    <property type="entry name" value="HTH_17"/>
    <property type="match status" value="1"/>
</dbReference>
<evidence type="ECO:0000259" key="1">
    <source>
        <dbReference type="Pfam" id="PF12728"/>
    </source>
</evidence>
<name>A0A975KBA5_9SPHN</name>
<protein>
    <submittedName>
        <fullName evidence="2">Helix-turn-helix domain-containing protein</fullName>
    </submittedName>
</protein>
<evidence type="ECO:0000313" key="2">
    <source>
        <dbReference type="EMBL" id="QUT08228.1"/>
    </source>
</evidence>
<gene>
    <name evidence="2" type="ORF">KFK14_11575</name>
</gene>
<dbReference type="InterPro" id="IPR041657">
    <property type="entry name" value="HTH_17"/>
</dbReference>
<feature type="domain" description="Helix-turn-helix" evidence="1">
    <location>
        <begin position="15"/>
        <end position="51"/>
    </location>
</feature>
<proteinExistence type="predicted"/>
<dbReference type="KEGG" id="spph:KFK14_11575"/>
<dbReference type="Proteomes" id="UP000681425">
    <property type="component" value="Chromosome"/>
</dbReference>
<keyword evidence="3" id="KW-1185">Reference proteome</keyword>
<sequence length="117" mass="13169">MLASDLICGAAAAGSYIGLTDRQVYHLTEQGHLPVIRKGKRLYYRKSDLEKCFSAAGTAAPEVQNSERSKFLEWLTSEELEVSISHNSSVEDVIYRIAEALMRGDDLIWHERRANRG</sequence>
<reference evidence="2" key="1">
    <citation type="submission" date="2021-04" db="EMBL/GenBank/DDBJ databases">
        <title>Isolation of p-tert-butylphenol degrading bacteria Sphingobium phenoxybenzoativorans Tas13 from active sludge.</title>
        <authorList>
            <person name="Li Y."/>
        </authorList>
    </citation>
    <scope>NUCLEOTIDE SEQUENCE</scope>
    <source>
        <strain evidence="2">Tas13</strain>
    </source>
</reference>
<evidence type="ECO:0000313" key="3">
    <source>
        <dbReference type="Proteomes" id="UP000681425"/>
    </source>
</evidence>
<accession>A0A975KBA5</accession>
<dbReference type="AlphaFoldDB" id="A0A975KBA5"/>
<organism evidence="2 3">
    <name type="scientific">Sphingobium phenoxybenzoativorans</name>
    <dbReference type="NCBI Taxonomy" id="1592790"/>
    <lineage>
        <taxon>Bacteria</taxon>
        <taxon>Pseudomonadati</taxon>
        <taxon>Pseudomonadota</taxon>
        <taxon>Alphaproteobacteria</taxon>
        <taxon>Sphingomonadales</taxon>
        <taxon>Sphingomonadaceae</taxon>
        <taxon>Sphingobium</taxon>
    </lineage>
</organism>
<dbReference type="EMBL" id="CP073910">
    <property type="protein sequence ID" value="QUT08228.1"/>
    <property type="molecule type" value="Genomic_DNA"/>
</dbReference>